<dbReference type="GO" id="GO:0015171">
    <property type="term" value="F:amino acid transmembrane transporter activity"/>
    <property type="evidence" value="ECO:0007669"/>
    <property type="project" value="TreeGrafter"/>
</dbReference>
<reference evidence="8 9" key="1">
    <citation type="submission" date="2015-06" db="EMBL/GenBank/DDBJ databases">
        <title>Draft genome of the ant-associated black yeast Phialophora attae CBS 131958.</title>
        <authorList>
            <person name="Moreno L.F."/>
            <person name="Stielow B.J."/>
            <person name="de Hoog S."/>
            <person name="Vicente V.A."/>
            <person name="Weiss V.A."/>
            <person name="de Vries M."/>
            <person name="Cruz L.M."/>
            <person name="Souza E.M."/>
        </authorList>
    </citation>
    <scope>NUCLEOTIDE SEQUENCE [LARGE SCALE GENOMIC DNA]</scope>
    <source>
        <strain evidence="8 9">CBS 131958</strain>
    </source>
</reference>
<organism evidence="8 9">
    <name type="scientific">Cyphellophora attinorum</name>
    <dbReference type="NCBI Taxonomy" id="1664694"/>
    <lineage>
        <taxon>Eukaryota</taxon>
        <taxon>Fungi</taxon>
        <taxon>Dikarya</taxon>
        <taxon>Ascomycota</taxon>
        <taxon>Pezizomycotina</taxon>
        <taxon>Eurotiomycetes</taxon>
        <taxon>Chaetothyriomycetidae</taxon>
        <taxon>Chaetothyriales</taxon>
        <taxon>Cyphellophoraceae</taxon>
        <taxon>Cyphellophora</taxon>
    </lineage>
</organism>
<evidence type="ECO:0000313" key="9">
    <source>
        <dbReference type="Proteomes" id="UP000038010"/>
    </source>
</evidence>
<dbReference type="Pfam" id="PF00324">
    <property type="entry name" value="AA_permease"/>
    <property type="match status" value="1"/>
</dbReference>
<evidence type="ECO:0000256" key="1">
    <source>
        <dbReference type="ARBA" id="ARBA00004141"/>
    </source>
</evidence>
<dbReference type="EMBL" id="LFJN01000015">
    <property type="protein sequence ID" value="KPI39268.1"/>
    <property type="molecule type" value="Genomic_DNA"/>
</dbReference>
<dbReference type="PANTHER" id="PTHR43341">
    <property type="entry name" value="AMINO ACID PERMEASE"/>
    <property type="match status" value="1"/>
</dbReference>
<dbReference type="GO" id="GO:0016020">
    <property type="term" value="C:membrane"/>
    <property type="evidence" value="ECO:0007669"/>
    <property type="project" value="UniProtKB-SubCell"/>
</dbReference>
<feature type="transmembrane region" description="Helical" evidence="6">
    <location>
        <begin position="256"/>
        <end position="276"/>
    </location>
</feature>
<comment type="subcellular location">
    <subcellularLocation>
        <location evidence="1">Membrane</location>
        <topology evidence="1">Multi-pass membrane protein</topology>
    </subcellularLocation>
</comment>
<evidence type="ECO:0000313" key="8">
    <source>
        <dbReference type="EMBL" id="KPI39268.1"/>
    </source>
</evidence>
<evidence type="ECO:0000259" key="7">
    <source>
        <dbReference type="Pfam" id="PF00324"/>
    </source>
</evidence>
<dbReference type="FunFam" id="1.20.1740.10:FF:000001">
    <property type="entry name" value="Amino acid permease"/>
    <property type="match status" value="1"/>
</dbReference>
<dbReference type="PANTHER" id="PTHR43341:SF26">
    <property type="entry name" value="GENERAL AMINO ACID PERMEASE AGP3"/>
    <property type="match status" value="1"/>
</dbReference>
<keyword evidence="3 6" id="KW-0812">Transmembrane</keyword>
<dbReference type="RefSeq" id="XP_017999231.1">
    <property type="nucleotide sequence ID" value="XM_018145456.1"/>
</dbReference>
<feature type="transmembrane region" description="Helical" evidence="6">
    <location>
        <begin position="115"/>
        <end position="136"/>
    </location>
</feature>
<feature type="transmembrane region" description="Helical" evidence="6">
    <location>
        <begin position="447"/>
        <end position="466"/>
    </location>
</feature>
<protein>
    <submittedName>
        <fullName evidence="8">General amino acid permease AGP3</fullName>
    </submittedName>
</protein>
<accession>A0A0N0NLK0</accession>
<keyword evidence="2" id="KW-0813">Transport</keyword>
<gene>
    <name evidence="8" type="ORF">AB675_5258</name>
</gene>
<evidence type="ECO:0000256" key="3">
    <source>
        <dbReference type="ARBA" id="ARBA00022692"/>
    </source>
</evidence>
<evidence type="ECO:0000256" key="6">
    <source>
        <dbReference type="SAM" id="Phobius"/>
    </source>
</evidence>
<dbReference type="Gene3D" id="1.20.1740.10">
    <property type="entry name" value="Amino acid/polyamine transporter I"/>
    <property type="match status" value="1"/>
</dbReference>
<dbReference type="VEuPathDB" id="FungiDB:AB675_5258"/>
<feature type="transmembrane region" description="Helical" evidence="6">
    <location>
        <begin position="169"/>
        <end position="188"/>
    </location>
</feature>
<keyword evidence="9" id="KW-1185">Reference proteome</keyword>
<feature type="transmembrane region" description="Helical" evidence="6">
    <location>
        <begin position="47"/>
        <end position="78"/>
    </location>
</feature>
<comment type="caution">
    <text evidence="8">The sequence shown here is derived from an EMBL/GenBank/DDBJ whole genome shotgun (WGS) entry which is preliminary data.</text>
</comment>
<keyword evidence="4 6" id="KW-1133">Transmembrane helix</keyword>
<dbReference type="OrthoDB" id="3900342at2759"/>
<dbReference type="InterPro" id="IPR050524">
    <property type="entry name" value="APC_YAT"/>
</dbReference>
<dbReference type="Proteomes" id="UP000038010">
    <property type="component" value="Unassembled WGS sequence"/>
</dbReference>
<evidence type="ECO:0000256" key="2">
    <source>
        <dbReference type="ARBA" id="ARBA00022448"/>
    </source>
</evidence>
<dbReference type="AlphaFoldDB" id="A0A0N0NLK0"/>
<proteinExistence type="predicted"/>
<evidence type="ECO:0000256" key="4">
    <source>
        <dbReference type="ARBA" id="ARBA00022989"/>
    </source>
</evidence>
<dbReference type="GeneID" id="28737336"/>
<feature type="transmembrane region" description="Helical" evidence="6">
    <location>
        <begin position="143"/>
        <end position="163"/>
    </location>
</feature>
<feature type="transmembrane region" description="Helical" evidence="6">
    <location>
        <begin position="341"/>
        <end position="361"/>
    </location>
</feature>
<feature type="transmembrane region" description="Helical" evidence="6">
    <location>
        <begin position="367"/>
        <end position="391"/>
    </location>
</feature>
<feature type="transmembrane region" description="Helical" evidence="6">
    <location>
        <begin position="308"/>
        <end position="329"/>
    </location>
</feature>
<dbReference type="InterPro" id="IPR004841">
    <property type="entry name" value="AA-permease/SLC12A_dom"/>
</dbReference>
<feature type="domain" description="Amino acid permease/ SLC12A" evidence="7">
    <location>
        <begin position="45"/>
        <end position="471"/>
    </location>
</feature>
<name>A0A0N0NLK0_9EURO</name>
<feature type="transmembrane region" description="Helical" evidence="6">
    <location>
        <begin position="412"/>
        <end position="435"/>
    </location>
</feature>
<dbReference type="PIRSF" id="PIRSF006060">
    <property type="entry name" value="AA_transporter"/>
    <property type="match status" value="1"/>
</dbReference>
<evidence type="ECO:0000256" key="5">
    <source>
        <dbReference type="ARBA" id="ARBA00023136"/>
    </source>
</evidence>
<sequence>MADEVKHAASARDDVVDDKEQLTVNAAGTVVDHGLHRQLKQRQMNMIALGGVIGASIWYGVGALVCFIIMGINIFFVMQCIGELATLYPSAGAFTEHCGRFVDGSVAVSLGWNYWYLWAINLAAEYNLIAVVLGYWTDKVPDYGWILMAWAFYQGIGLLGIIVFGEVEFWLALIKIVFVLVTFLLSILCNTGAIGGDYVGFRYWSNPGPVINGINGFGKSFVLSAVYYSGTELVAITAGESRNPHRAVPSAIRKTLYRVVFIYWGIMFFASIAVSARDEDLLTGTSRAGASPFAIMLQHAGWKHGPDLINAFIFIATFSASNSSIYIASRTLKALADQRRAPNIRSIASNLVGLIGLTTISEGGGKVFGYLTTLIGAGSLIAWSLIGITHLRFRKAWRLQGFTEKDLPFKAFLYPYGTWIVAIFNPFLVIIQGYATLLTPWSPVDFVFSYVILVLFVVLTVFWKLYHKTKLVDLATVNLHEGRREVLAQDDDEERPGLTRRAMNAVRSRLSSS</sequence>
<keyword evidence="5 6" id="KW-0472">Membrane</keyword>